<keyword evidence="2" id="KW-1185">Reference proteome</keyword>
<proteinExistence type="predicted"/>
<reference evidence="2" key="1">
    <citation type="submission" date="2015-01" db="EMBL/GenBank/DDBJ databases">
        <authorList>
            <person name="Paterson Steve"/>
        </authorList>
    </citation>
    <scope>NUCLEOTIDE SEQUENCE [LARGE SCALE GENOMIC DNA]</scope>
    <source>
        <strain evidence="2">OBR1</strain>
    </source>
</reference>
<evidence type="ECO:0000313" key="2">
    <source>
        <dbReference type="Proteomes" id="UP000044377"/>
    </source>
</evidence>
<name>A0A0G4K2Y5_9GAMM</name>
<protein>
    <submittedName>
        <fullName evidence="1">Uncharacterized protein</fullName>
    </submittedName>
</protein>
<accession>A0A0G4K2Y5</accession>
<evidence type="ECO:0000313" key="1">
    <source>
        <dbReference type="EMBL" id="CPR21635.1"/>
    </source>
</evidence>
<dbReference type="EMBL" id="CGIG01000001">
    <property type="protein sequence ID" value="CPR21635.1"/>
    <property type="molecule type" value="Genomic_DNA"/>
</dbReference>
<dbReference type="STRING" id="1109412.BN1221_04997"/>
<sequence length="37" mass="4502">MKSRIEYLRYSLVKKYHIFPPSGLTLFPHLDYLAYLK</sequence>
<gene>
    <name evidence="1" type="ORF">BN1221_04997</name>
</gene>
<organism evidence="1 2">
    <name type="scientific">Brenneria goodwinii</name>
    <dbReference type="NCBI Taxonomy" id="1109412"/>
    <lineage>
        <taxon>Bacteria</taxon>
        <taxon>Pseudomonadati</taxon>
        <taxon>Pseudomonadota</taxon>
        <taxon>Gammaproteobacteria</taxon>
        <taxon>Enterobacterales</taxon>
        <taxon>Pectobacteriaceae</taxon>
        <taxon>Brenneria</taxon>
    </lineage>
</organism>
<dbReference type="AlphaFoldDB" id="A0A0G4K2Y5"/>
<dbReference type="Proteomes" id="UP000044377">
    <property type="component" value="Unassembled WGS sequence"/>
</dbReference>